<dbReference type="GO" id="GO:0005634">
    <property type="term" value="C:nucleus"/>
    <property type="evidence" value="ECO:0007669"/>
    <property type="project" value="TreeGrafter"/>
</dbReference>
<dbReference type="SMART" id="SM00674">
    <property type="entry name" value="CENPB"/>
    <property type="match status" value="1"/>
</dbReference>
<dbReference type="CDD" id="cd22744">
    <property type="entry name" value="OTU"/>
    <property type="match status" value="1"/>
</dbReference>
<evidence type="ECO:0000313" key="3">
    <source>
        <dbReference type="EMBL" id="KAE9269004.1"/>
    </source>
</evidence>
<evidence type="ECO:0000259" key="2">
    <source>
        <dbReference type="PROSITE" id="PS51253"/>
    </source>
</evidence>
<comment type="caution">
    <text evidence="3">The sequence shown here is derived from an EMBL/GenBank/DDBJ whole genome shotgun (WGS) entry which is preliminary data.</text>
</comment>
<evidence type="ECO:0000313" key="4">
    <source>
        <dbReference type="Proteomes" id="UP000434957"/>
    </source>
</evidence>
<dbReference type="Proteomes" id="UP000434957">
    <property type="component" value="Unassembled WGS sequence"/>
</dbReference>
<protein>
    <recommendedName>
        <fullName evidence="2">HTH CENPB-type domain-containing protein</fullName>
    </recommendedName>
</protein>
<sequence length="576" mass="65641">MSDDKKRVSYSLDFKRAVVSEYEKNAPGRGFNALAKKHKIPSASVVRDWYKKRDELDAVSKNRQVCTRVMRRLPGAGRKPQHQRLEEQLHAWVESRNKKGLRVKDKYIQLHALNISRSLAQNDPSGSPPRAFKASSGWLAKFKNRFSLVSRRHTTTRTLPADAKDVCLKFIHDAQSLIDEHGIAPCNIINMDQVPRYFETEPNSTIAPRGSREVLLRKGGSSHKRFTATFSITGAGEILKPHLLFSKLKNKPKLGELEKSVLVDVNTTGMWNDKILLDHAEAVICSRKQTRFYRQPVLYIIDSYGCHVTLFNEKRLQRYNIFVLSVPPNLTNLLQPLDVAVNRSFQAFYGDKFDEYIGKALDESRLQTKRGNPKVPGYKLVSQWVLDWVELQTTEGIQKAFRVCGLVARHEFDEEDLHPALREILDTSFDRDEWWKKYQHLIGEDDEREELCVCPPLWYIPHEISISLFRCLQHSLAGAITDYTTVLTEYMASLEELDGLLDDEYLAAIVDGTTSAGELEIFAAARLHNSNIEVKTLNSDCKVISTYTYRVSEASQTVCLARLGPLFALKVEGTLV</sequence>
<dbReference type="GO" id="GO:0003677">
    <property type="term" value="F:DNA binding"/>
    <property type="evidence" value="ECO:0007669"/>
    <property type="project" value="UniProtKB-KW"/>
</dbReference>
<dbReference type="Pfam" id="PF03221">
    <property type="entry name" value="HTH_Tnp_Tc5"/>
    <property type="match status" value="1"/>
</dbReference>
<reference evidence="3 4" key="1">
    <citation type="submission" date="2018-08" db="EMBL/GenBank/DDBJ databases">
        <title>Genomic investigation of the strawberry pathogen Phytophthora fragariae indicates pathogenicity is determined by transcriptional variation in three key races.</title>
        <authorList>
            <person name="Adams T.M."/>
            <person name="Armitage A.D."/>
            <person name="Sobczyk M.K."/>
            <person name="Bates H.J."/>
            <person name="Dunwell J.M."/>
            <person name="Nellist C.F."/>
            <person name="Harrison R.J."/>
        </authorList>
    </citation>
    <scope>NUCLEOTIDE SEQUENCE [LARGE SCALE GENOMIC DNA]</scope>
    <source>
        <strain evidence="3 4">SCRP333</strain>
    </source>
</reference>
<dbReference type="Pfam" id="PF03184">
    <property type="entry name" value="DDE_1"/>
    <property type="match status" value="1"/>
</dbReference>
<dbReference type="EMBL" id="QXFT01006449">
    <property type="protein sequence ID" value="KAE9269004.1"/>
    <property type="molecule type" value="Genomic_DNA"/>
</dbReference>
<evidence type="ECO:0000256" key="1">
    <source>
        <dbReference type="ARBA" id="ARBA00023125"/>
    </source>
</evidence>
<dbReference type="AlphaFoldDB" id="A0A6A4B9X2"/>
<dbReference type="InterPro" id="IPR004875">
    <property type="entry name" value="DDE_SF_endonuclease_dom"/>
</dbReference>
<dbReference type="Gene3D" id="1.10.10.60">
    <property type="entry name" value="Homeodomain-like"/>
    <property type="match status" value="1"/>
</dbReference>
<gene>
    <name evidence="3" type="ORF">PR003_g31267</name>
</gene>
<dbReference type="InterPro" id="IPR006600">
    <property type="entry name" value="HTH_CenpB_DNA-bd_dom"/>
</dbReference>
<dbReference type="InterPro" id="IPR009057">
    <property type="entry name" value="Homeodomain-like_sf"/>
</dbReference>
<dbReference type="InterPro" id="IPR050863">
    <property type="entry name" value="CenT-Element_Derived"/>
</dbReference>
<dbReference type="PANTHER" id="PTHR19303:SF73">
    <property type="entry name" value="PROTEIN PDC2"/>
    <property type="match status" value="1"/>
</dbReference>
<accession>A0A6A4B9X2</accession>
<keyword evidence="1" id="KW-0238">DNA-binding</keyword>
<keyword evidence="4" id="KW-1185">Reference proteome</keyword>
<dbReference type="SUPFAM" id="SSF46689">
    <property type="entry name" value="Homeodomain-like"/>
    <property type="match status" value="2"/>
</dbReference>
<dbReference type="PROSITE" id="PS51253">
    <property type="entry name" value="HTH_CENPB"/>
    <property type="match status" value="1"/>
</dbReference>
<feature type="domain" description="HTH CENPB-type" evidence="2">
    <location>
        <begin position="73"/>
        <end position="152"/>
    </location>
</feature>
<proteinExistence type="predicted"/>
<dbReference type="PANTHER" id="PTHR19303">
    <property type="entry name" value="TRANSPOSON"/>
    <property type="match status" value="1"/>
</dbReference>
<organism evidence="3 4">
    <name type="scientific">Phytophthora rubi</name>
    <dbReference type="NCBI Taxonomy" id="129364"/>
    <lineage>
        <taxon>Eukaryota</taxon>
        <taxon>Sar</taxon>
        <taxon>Stramenopiles</taxon>
        <taxon>Oomycota</taxon>
        <taxon>Peronosporomycetes</taxon>
        <taxon>Peronosporales</taxon>
        <taxon>Peronosporaceae</taxon>
        <taxon>Phytophthora</taxon>
    </lineage>
</organism>
<name>A0A6A4B9X2_9STRA</name>